<feature type="region of interest" description="Disordered" evidence="7">
    <location>
        <begin position="414"/>
        <end position="458"/>
    </location>
</feature>
<comment type="caution">
    <text evidence="11">The sequence shown here is derived from an EMBL/GenBank/DDBJ whole genome shotgun (WGS) entry which is preliminary data.</text>
</comment>
<evidence type="ECO:0000256" key="8">
    <source>
        <dbReference type="SAM" id="Phobius"/>
    </source>
</evidence>
<dbReference type="EC" id="2.7.13.3" evidence="2"/>
<feature type="domain" description="Histidine kinase" evidence="9">
    <location>
        <begin position="254"/>
        <end position="546"/>
    </location>
</feature>
<gene>
    <name evidence="11" type="ORF">DFH07DRAFT_742076</name>
</gene>
<evidence type="ECO:0000313" key="11">
    <source>
        <dbReference type="EMBL" id="KAJ7757802.1"/>
    </source>
</evidence>
<dbReference type="SUPFAM" id="SSF52172">
    <property type="entry name" value="CheY-like"/>
    <property type="match status" value="1"/>
</dbReference>
<dbReference type="GO" id="GO:0005886">
    <property type="term" value="C:plasma membrane"/>
    <property type="evidence" value="ECO:0007669"/>
    <property type="project" value="TreeGrafter"/>
</dbReference>
<sequence length="785" mass="87973">MGLAGPNDEKHYQGGFVSWLRYRGWPQVVDFFEPRFPEHEEEFQMQTWHSTKILAFSASLFLVLNWVLYLILNNDSTKHTTYAKRGGFTLFTIPTPFMVAFDMPRRYPVIFQTWFCIAVWWCAITEVIQTQLCHFFTDKHCFGKDFLFMNYYATAFPALMMFIVSKRLYNFIAQLIFLALSCALILPVQGIYARNIVSFAIFSIFIQGLHYSIENARRKMFLLALQLKQAFKAKHKARLAESKASFTKRRFANYIFHEVRVPLNNAMLAFQLLQSGNAFKEDYAKSTEIYALEQGLKMMKTVLNDVLDFEKMDSGHFETIAKPFPLHHSIRAILDQVEVQTGARQLILERALDERIDSIPRPIDAGNGEPEGLWVLGSELRLHQVLTNLATNAVKYTPEGAGRIRISTEFLGISTRDELPGNPPDIEQDQGPDRSMEKTDNTRVGAASDHGVPMLSRNGSAGVQTQCLNFRLEVHDSGPGIKPSDLVEDRLFQPFVQTTVGQSSGSGTGLGLAIVKQIVRLSGGRLGVKSRRGEGSKFWIELSYPIASHAEVEAARNVNNLNNLTSLPRHGDRNKNSGFIQGPLISSTPRVSEKFTTDATPEFAAAVAAPAPAPRSPMPPRYESNPEAQPRRTSSPPATPLTSLSTVVPSSDPLLVLVVDDDAVTRVLSSKLLTKLGCVVHTAKDGRECVDMVLGKDPYTYDLICLDNFMPVMTGEEAVKELRANDRDDFVVGCTGNALTEDQDSYREAGADEVMVKPVMIHDFKRLIQLAQQRRLERRGRAHTP</sequence>
<evidence type="ECO:0000259" key="10">
    <source>
        <dbReference type="PROSITE" id="PS50110"/>
    </source>
</evidence>
<dbReference type="GO" id="GO:0009927">
    <property type="term" value="F:histidine phosphotransfer kinase activity"/>
    <property type="evidence" value="ECO:0007669"/>
    <property type="project" value="TreeGrafter"/>
</dbReference>
<evidence type="ECO:0000256" key="3">
    <source>
        <dbReference type="ARBA" id="ARBA00022553"/>
    </source>
</evidence>
<dbReference type="AlphaFoldDB" id="A0AAD7NFM3"/>
<feature type="compositionally biased region" description="Low complexity" evidence="7">
    <location>
        <begin position="631"/>
        <end position="645"/>
    </location>
</feature>
<dbReference type="SUPFAM" id="SSF55874">
    <property type="entry name" value="ATPase domain of HSP90 chaperone/DNA topoisomerase II/histidine kinase"/>
    <property type="match status" value="1"/>
</dbReference>
<evidence type="ECO:0000256" key="7">
    <source>
        <dbReference type="SAM" id="MobiDB-lite"/>
    </source>
</evidence>
<dbReference type="Proteomes" id="UP001215280">
    <property type="component" value="Unassembled WGS sequence"/>
</dbReference>
<dbReference type="InterPro" id="IPR003594">
    <property type="entry name" value="HATPase_dom"/>
</dbReference>
<feature type="region of interest" description="Disordered" evidence="7">
    <location>
        <begin position="607"/>
        <end position="645"/>
    </location>
</feature>
<dbReference type="InterPro" id="IPR004358">
    <property type="entry name" value="Sig_transdc_His_kin-like_C"/>
</dbReference>
<reference evidence="11" key="1">
    <citation type="submission" date="2023-03" db="EMBL/GenBank/DDBJ databases">
        <title>Massive genome expansion in bonnet fungi (Mycena s.s.) driven by repeated elements and novel gene families across ecological guilds.</title>
        <authorList>
            <consortium name="Lawrence Berkeley National Laboratory"/>
            <person name="Harder C.B."/>
            <person name="Miyauchi S."/>
            <person name="Viragh M."/>
            <person name="Kuo A."/>
            <person name="Thoen E."/>
            <person name="Andreopoulos B."/>
            <person name="Lu D."/>
            <person name="Skrede I."/>
            <person name="Drula E."/>
            <person name="Henrissat B."/>
            <person name="Morin E."/>
            <person name="Kohler A."/>
            <person name="Barry K."/>
            <person name="LaButti K."/>
            <person name="Morin E."/>
            <person name="Salamov A."/>
            <person name="Lipzen A."/>
            <person name="Mereny Z."/>
            <person name="Hegedus B."/>
            <person name="Baldrian P."/>
            <person name="Stursova M."/>
            <person name="Weitz H."/>
            <person name="Taylor A."/>
            <person name="Grigoriev I.V."/>
            <person name="Nagy L.G."/>
            <person name="Martin F."/>
            <person name="Kauserud H."/>
        </authorList>
    </citation>
    <scope>NUCLEOTIDE SEQUENCE</scope>
    <source>
        <strain evidence="11">CBHHK188m</strain>
    </source>
</reference>
<dbReference type="PROSITE" id="PS50110">
    <property type="entry name" value="RESPONSE_REGULATORY"/>
    <property type="match status" value="1"/>
</dbReference>
<dbReference type="SUPFAM" id="SSF47384">
    <property type="entry name" value="Homodimeric domain of signal transducing histidine kinase"/>
    <property type="match status" value="1"/>
</dbReference>
<evidence type="ECO:0000256" key="5">
    <source>
        <dbReference type="ARBA" id="ARBA00022777"/>
    </source>
</evidence>
<feature type="transmembrane region" description="Helical" evidence="8">
    <location>
        <begin position="171"/>
        <end position="188"/>
    </location>
</feature>
<name>A0AAD7NFM3_9AGAR</name>
<keyword evidence="5" id="KW-0418">Kinase</keyword>
<feature type="modified residue" description="4-aspartylphosphate" evidence="6">
    <location>
        <position position="707"/>
    </location>
</feature>
<dbReference type="Gene3D" id="1.10.287.130">
    <property type="match status" value="1"/>
</dbReference>
<comment type="catalytic activity">
    <reaction evidence="1">
        <text>ATP + protein L-histidine = ADP + protein N-phospho-L-histidine.</text>
        <dbReference type="EC" id="2.7.13.3"/>
    </reaction>
</comment>
<evidence type="ECO:0000256" key="2">
    <source>
        <dbReference type="ARBA" id="ARBA00012438"/>
    </source>
</evidence>
<dbReference type="InterPro" id="IPR001789">
    <property type="entry name" value="Sig_transdc_resp-reg_receiver"/>
</dbReference>
<feature type="transmembrane region" description="Helical" evidence="8">
    <location>
        <begin position="53"/>
        <end position="72"/>
    </location>
</feature>
<dbReference type="InterPro" id="IPR036890">
    <property type="entry name" value="HATPase_C_sf"/>
</dbReference>
<keyword evidence="8" id="KW-1133">Transmembrane helix</keyword>
<dbReference type="InterPro" id="IPR005467">
    <property type="entry name" value="His_kinase_dom"/>
</dbReference>
<dbReference type="EMBL" id="JARJLG010000057">
    <property type="protein sequence ID" value="KAJ7757802.1"/>
    <property type="molecule type" value="Genomic_DNA"/>
</dbReference>
<dbReference type="Pfam" id="PF02518">
    <property type="entry name" value="HATPase_c"/>
    <property type="match status" value="2"/>
</dbReference>
<dbReference type="InterPro" id="IPR003661">
    <property type="entry name" value="HisK_dim/P_dom"/>
</dbReference>
<dbReference type="PANTHER" id="PTHR43047">
    <property type="entry name" value="TWO-COMPONENT HISTIDINE PROTEIN KINASE"/>
    <property type="match status" value="1"/>
</dbReference>
<keyword evidence="8" id="KW-0472">Membrane</keyword>
<organism evidence="11 12">
    <name type="scientific">Mycena maculata</name>
    <dbReference type="NCBI Taxonomy" id="230809"/>
    <lineage>
        <taxon>Eukaryota</taxon>
        <taxon>Fungi</taxon>
        <taxon>Dikarya</taxon>
        <taxon>Basidiomycota</taxon>
        <taxon>Agaricomycotina</taxon>
        <taxon>Agaricomycetes</taxon>
        <taxon>Agaricomycetidae</taxon>
        <taxon>Agaricales</taxon>
        <taxon>Marasmiineae</taxon>
        <taxon>Mycenaceae</taxon>
        <taxon>Mycena</taxon>
    </lineage>
</organism>
<dbReference type="PROSITE" id="PS50109">
    <property type="entry name" value="HIS_KIN"/>
    <property type="match status" value="1"/>
</dbReference>
<feature type="transmembrane region" description="Helical" evidence="8">
    <location>
        <begin position="146"/>
        <end position="165"/>
    </location>
</feature>
<keyword evidence="3 6" id="KW-0597">Phosphoprotein</keyword>
<keyword evidence="12" id="KW-1185">Reference proteome</keyword>
<dbReference type="Gene3D" id="3.30.565.10">
    <property type="entry name" value="Histidine kinase-like ATPase, C-terminal domain"/>
    <property type="match status" value="1"/>
</dbReference>
<feature type="region of interest" description="Disordered" evidence="7">
    <location>
        <begin position="566"/>
        <end position="585"/>
    </location>
</feature>
<dbReference type="InterPro" id="IPR036097">
    <property type="entry name" value="HisK_dim/P_sf"/>
</dbReference>
<evidence type="ECO:0000256" key="6">
    <source>
        <dbReference type="PROSITE-ProRule" id="PRU00169"/>
    </source>
</evidence>
<dbReference type="Gene3D" id="3.40.50.2300">
    <property type="match status" value="1"/>
</dbReference>
<proteinExistence type="predicted"/>
<feature type="domain" description="Response regulatory" evidence="10">
    <location>
        <begin position="655"/>
        <end position="772"/>
    </location>
</feature>
<feature type="compositionally biased region" description="Basic and acidic residues" evidence="7">
    <location>
        <begin position="431"/>
        <end position="441"/>
    </location>
</feature>
<evidence type="ECO:0000313" key="12">
    <source>
        <dbReference type="Proteomes" id="UP001215280"/>
    </source>
</evidence>
<protein>
    <recommendedName>
        <fullName evidence="2">histidine kinase</fullName>
        <ecNumber evidence="2">2.7.13.3</ecNumber>
    </recommendedName>
</protein>
<dbReference type="SMART" id="SM00388">
    <property type="entry name" value="HisKA"/>
    <property type="match status" value="1"/>
</dbReference>
<dbReference type="CDD" id="cd00082">
    <property type="entry name" value="HisKA"/>
    <property type="match status" value="1"/>
</dbReference>
<evidence type="ECO:0000259" key="9">
    <source>
        <dbReference type="PROSITE" id="PS50109"/>
    </source>
</evidence>
<feature type="compositionally biased region" description="Pro residues" evidence="7">
    <location>
        <begin position="611"/>
        <end position="620"/>
    </location>
</feature>
<evidence type="ECO:0000256" key="1">
    <source>
        <dbReference type="ARBA" id="ARBA00000085"/>
    </source>
</evidence>
<dbReference type="Pfam" id="PF00072">
    <property type="entry name" value="Response_reg"/>
    <property type="match status" value="1"/>
</dbReference>
<keyword evidence="4" id="KW-0808">Transferase</keyword>
<feature type="transmembrane region" description="Helical" evidence="8">
    <location>
        <begin position="107"/>
        <end position="125"/>
    </location>
</feature>
<dbReference type="PANTHER" id="PTHR43047:SF66">
    <property type="entry name" value="HISKA"/>
    <property type="match status" value="1"/>
</dbReference>
<dbReference type="GO" id="GO:0000155">
    <property type="term" value="F:phosphorelay sensor kinase activity"/>
    <property type="evidence" value="ECO:0007669"/>
    <property type="project" value="InterPro"/>
</dbReference>
<dbReference type="InterPro" id="IPR011006">
    <property type="entry name" value="CheY-like_superfamily"/>
</dbReference>
<dbReference type="SMART" id="SM00387">
    <property type="entry name" value="HATPase_c"/>
    <property type="match status" value="1"/>
</dbReference>
<dbReference type="Pfam" id="PF00512">
    <property type="entry name" value="HisKA"/>
    <property type="match status" value="1"/>
</dbReference>
<dbReference type="CDD" id="cd17546">
    <property type="entry name" value="REC_hyHK_CKI1_RcsC-like"/>
    <property type="match status" value="1"/>
</dbReference>
<dbReference type="SMART" id="SM00448">
    <property type="entry name" value="REC"/>
    <property type="match status" value="1"/>
</dbReference>
<evidence type="ECO:0000256" key="4">
    <source>
        <dbReference type="ARBA" id="ARBA00022679"/>
    </source>
</evidence>
<feature type="compositionally biased region" description="Polar residues" evidence="7">
    <location>
        <begin position="576"/>
        <end position="585"/>
    </location>
</feature>
<keyword evidence="8" id="KW-0812">Transmembrane</keyword>
<accession>A0AAD7NFM3</accession>
<dbReference type="PRINTS" id="PR00344">
    <property type="entry name" value="BCTRLSENSOR"/>
</dbReference>